<protein>
    <submittedName>
        <fullName evidence="1">Uncharacterized protein</fullName>
    </submittedName>
</protein>
<name>A0A432VPX2_9GAMM</name>
<dbReference type="Proteomes" id="UP000288395">
    <property type="component" value="Unassembled WGS sequence"/>
</dbReference>
<dbReference type="OrthoDB" id="9815414at2"/>
<organism evidence="1 2">
    <name type="scientific">Aliidiomarina iranensis</name>
    <dbReference type="NCBI Taxonomy" id="1434071"/>
    <lineage>
        <taxon>Bacteria</taxon>
        <taxon>Pseudomonadati</taxon>
        <taxon>Pseudomonadota</taxon>
        <taxon>Gammaproteobacteria</taxon>
        <taxon>Alteromonadales</taxon>
        <taxon>Idiomarinaceae</taxon>
        <taxon>Aliidiomarina</taxon>
    </lineage>
</organism>
<evidence type="ECO:0000313" key="1">
    <source>
        <dbReference type="EMBL" id="RUO18172.1"/>
    </source>
</evidence>
<keyword evidence="2" id="KW-1185">Reference proteome</keyword>
<dbReference type="RefSeq" id="WP_126768464.1">
    <property type="nucleotide sequence ID" value="NZ_PIPJ01000015.1"/>
</dbReference>
<gene>
    <name evidence="1" type="ORF">CWE08_11850</name>
</gene>
<dbReference type="EMBL" id="PIPJ01000015">
    <property type="protein sequence ID" value="RUO18172.1"/>
    <property type="molecule type" value="Genomic_DNA"/>
</dbReference>
<proteinExistence type="predicted"/>
<accession>A0A432VPX2</accession>
<dbReference type="AlphaFoldDB" id="A0A432VPX2"/>
<evidence type="ECO:0000313" key="2">
    <source>
        <dbReference type="Proteomes" id="UP000288395"/>
    </source>
</evidence>
<sequence length="168" mass="18200">MQELNLILALNSKIGLEVAGTTYIRDNSTVEGFFSRTEMPKFGVLWDINDTLLNAQGLLDAISLSIVNNLPASGHLTGHSLGAWRANNLLRTGHIQSATLLSLPGFAYPAAGSNGSCASMDMICGTRAMTLMRPGTRNVSSPSWWNWLGRNHKICTVSGYQENWEGAC</sequence>
<comment type="caution">
    <text evidence="1">The sequence shown here is derived from an EMBL/GenBank/DDBJ whole genome shotgun (WGS) entry which is preliminary data.</text>
</comment>
<reference evidence="2" key="1">
    <citation type="journal article" date="2018" name="Front. Microbiol.">
        <title>Genome-Based Analysis Reveals the Taxonomy and Diversity of the Family Idiomarinaceae.</title>
        <authorList>
            <person name="Liu Y."/>
            <person name="Lai Q."/>
            <person name="Shao Z."/>
        </authorList>
    </citation>
    <scope>NUCLEOTIDE SEQUENCE [LARGE SCALE GENOMIC DNA]</scope>
    <source>
        <strain evidence="2">GBPy7</strain>
    </source>
</reference>